<name>A0A2N7KP98_9VIBR</name>
<dbReference type="RefSeq" id="WP_102433688.1">
    <property type="nucleotide sequence ID" value="NZ_CAWNVI010000002.1"/>
</dbReference>
<evidence type="ECO:0000313" key="2">
    <source>
        <dbReference type="Proteomes" id="UP000235406"/>
    </source>
</evidence>
<dbReference type="AlphaFoldDB" id="A0A2N7KP98"/>
<dbReference type="Proteomes" id="UP000235406">
    <property type="component" value="Unassembled WGS sequence"/>
</dbReference>
<evidence type="ECO:0000313" key="1">
    <source>
        <dbReference type="EMBL" id="PMM78472.1"/>
    </source>
</evidence>
<proteinExistence type="predicted"/>
<organism evidence="1 2">
    <name type="scientific">Vibrio lentus</name>
    <dbReference type="NCBI Taxonomy" id="136468"/>
    <lineage>
        <taxon>Bacteria</taxon>
        <taxon>Pseudomonadati</taxon>
        <taxon>Pseudomonadota</taxon>
        <taxon>Gammaproteobacteria</taxon>
        <taxon>Vibrionales</taxon>
        <taxon>Vibrionaceae</taxon>
        <taxon>Vibrio</taxon>
    </lineage>
</organism>
<protein>
    <submittedName>
        <fullName evidence="1">Uncharacterized protein</fullName>
    </submittedName>
</protein>
<gene>
    <name evidence="1" type="ORF">BCT49_00250</name>
</gene>
<dbReference type="EMBL" id="MCZK01000002">
    <property type="protein sequence ID" value="PMM78472.1"/>
    <property type="molecule type" value="Genomic_DNA"/>
</dbReference>
<comment type="caution">
    <text evidence="1">The sequence shown here is derived from an EMBL/GenBank/DDBJ whole genome shotgun (WGS) entry which is preliminary data.</text>
</comment>
<reference evidence="2" key="1">
    <citation type="submission" date="2016-07" db="EMBL/GenBank/DDBJ databases">
        <title>Nontailed viruses are major unrecognized killers of bacteria in the ocean.</title>
        <authorList>
            <person name="Kauffman K."/>
            <person name="Hussain F."/>
            <person name="Yang J."/>
            <person name="Arevalo P."/>
            <person name="Brown J."/>
            <person name="Cutler M."/>
            <person name="Kelly L."/>
            <person name="Polz M.F."/>
        </authorList>
    </citation>
    <scope>NUCLEOTIDE SEQUENCE [LARGE SCALE GENOMIC DNA]</scope>
    <source>
        <strain evidence="2">10N.261.46.F8</strain>
    </source>
</reference>
<sequence>MDSLKARLDEINCLRKQAMSSAHFLEEAHEHEVAIAHELSSPDLPVRRKKVVKKKQERLSDIYVEIEEHPPIYA</sequence>
<accession>A0A2N7KP98</accession>